<evidence type="ECO:0000313" key="2">
    <source>
        <dbReference type="Proteomes" id="UP000289703"/>
    </source>
</evidence>
<proteinExistence type="predicted"/>
<sequence length="134" mass="15424">MGTNYLCPHCRGLLNVKDYIIFSAKNSNDESGLLLLHPEIGNYTSFKNKDFKIDIGEELTISCSICHSNLETEKHENFAQVQYIDPNGHESTVIFSKIYGEKVTYHVDNKKILSYGEHCKRYADPEWFLENSID</sequence>
<keyword evidence="2" id="KW-1185">Reference proteome</keyword>
<gene>
    <name evidence="1" type="ORF">EO244_06380</name>
</gene>
<organism evidence="1 2">
    <name type="scientific">Ancylomarina salipaludis</name>
    <dbReference type="NCBI Taxonomy" id="2501299"/>
    <lineage>
        <taxon>Bacteria</taxon>
        <taxon>Pseudomonadati</taxon>
        <taxon>Bacteroidota</taxon>
        <taxon>Bacteroidia</taxon>
        <taxon>Marinilabiliales</taxon>
        <taxon>Marinifilaceae</taxon>
        <taxon>Ancylomarina</taxon>
    </lineage>
</organism>
<dbReference type="EMBL" id="SAXA01000004">
    <property type="protein sequence ID" value="RXQ95925.1"/>
    <property type="molecule type" value="Genomic_DNA"/>
</dbReference>
<reference evidence="1 2" key="1">
    <citation type="submission" date="2019-01" db="EMBL/GenBank/DDBJ databases">
        <title>Ancylomarina salipaludis sp. nov., isolated from a salt marsh.</title>
        <authorList>
            <person name="Yoon J.-H."/>
        </authorList>
    </citation>
    <scope>NUCLEOTIDE SEQUENCE [LARGE SCALE GENOMIC DNA]</scope>
    <source>
        <strain evidence="1 2">SHSM-M15</strain>
    </source>
</reference>
<comment type="caution">
    <text evidence="1">The sequence shown here is derived from an EMBL/GenBank/DDBJ whole genome shotgun (WGS) entry which is preliminary data.</text>
</comment>
<name>A0A4Q1JMU1_9BACT</name>
<dbReference type="AlphaFoldDB" id="A0A4Q1JMU1"/>
<dbReference type="OrthoDB" id="1118787at2"/>
<evidence type="ECO:0000313" key="1">
    <source>
        <dbReference type="EMBL" id="RXQ95925.1"/>
    </source>
</evidence>
<protein>
    <submittedName>
        <fullName evidence="1">Uncharacterized protein</fullName>
    </submittedName>
</protein>
<dbReference type="Proteomes" id="UP000289703">
    <property type="component" value="Unassembled WGS sequence"/>
</dbReference>
<dbReference type="RefSeq" id="WP_129253818.1">
    <property type="nucleotide sequence ID" value="NZ_SAXA01000004.1"/>
</dbReference>
<accession>A0A4Q1JMU1</accession>